<comment type="caution">
    <text evidence="1">The sequence shown here is derived from an EMBL/GenBank/DDBJ whole genome shotgun (WGS) entry which is preliminary data.</text>
</comment>
<gene>
    <name evidence="1" type="ORF">H6D15_02880</name>
</gene>
<evidence type="ECO:0000313" key="2">
    <source>
        <dbReference type="Proteomes" id="UP000698924"/>
    </source>
</evidence>
<dbReference type="Proteomes" id="UP000698924">
    <property type="component" value="Unassembled WGS sequence"/>
</dbReference>
<name>A0AA40ZS05_9BACT</name>
<dbReference type="AlphaFoldDB" id="A0AA40ZS05"/>
<evidence type="ECO:0000313" key="1">
    <source>
        <dbReference type="EMBL" id="MBM6856557.1"/>
    </source>
</evidence>
<keyword evidence="2" id="KW-1185">Reference proteome</keyword>
<dbReference type="EMBL" id="JACJMO010000002">
    <property type="protein sequence ID" value="MBM6856557.1"/>
    <property type="molecule type" value="Genomic_DNA"/>
</dbReference>
<protein>
    <submittedName>
        <fullName evidence="1">Uncharacterized protein</fullName>
    </submittedName>
</protein>
<accession>A0AA40ZS05</accession>
<sequence length="94" mass="10779">MEDGNENLLTRVFTVTTTREKIIALSDYLNDNDIDFDKVDMEAADLCKTDLNTISAMLEYGVKLIEKTASKPCEADKARQFKNMIKKLKKKMQQ</sequence>
<dbReference type="RefSeq" id="WP_204971042.1">
    <property type="nucleotide sequence ID" value="NZ_JAAZTS010000002.1"/>
</dbReference>
<organism evidence="1 2">
    <name type="scientific">Caecibacteroides pullorum</name>
    <dbReference type="NCBI Taxonomy" id="2725562"/>
    <lineage>
        <taxon>Bacteria</taxon>
        <taxon>Pseudomonadati</taxon>
        <taxon>Bacteroidota</taxon>
        <taxon>Bacteroidia</taxon>
        <taxon>Bacteroidales</taxon>
        <taxon>Bacteroidaceae</taxon>
        <taxon>Caecibacteroides</taxon>
    </lineage>
</organism>
<proteinExistence type="predicted"/>
<reference evidence="1 2" key="1">
    <citation type="journal article" date="2021" name="Sci. Rep.">
        <title>The distribution of antibiotic resistance genes in chicken gut microbiota commensals.</title>
        <authorList>
            <person name="Juricova H."/>
            <person name="Matiasovicova J."/>
            <person name="Kubasova T."/>
            <person name="Cejkova D."/>
            <person name="Rychlik I."/>
        </authorList>
    </citation>
    <scope>NUCLEOTIDE SEQUENCE [LARGE SCALE GENOMIC DNA]</scope>
    <source>
        <strain evidence="1 2">An421</strain>
    </source>
</reference>